<evidence type="ECO:0000313" key="3">
    <source>
        <dbReference type="Proteomes" id="UP000631114"/>
    </source>
</evidence>
<keyword evidence="3" id="KW-1185">Reference proteome</keyword>
<dbReference type="PANTHER" id="PTHR37215">
    <property type="entry name" value="ACYL-COA-BINDING DOMAIN PROTEIN"/>
    <property type="match status" value="1"/>
</dbReference>
<evidence type="ECO:0000313" key="2">
    <source>
        <dbReference type="EMBL" id="KAF9595694.1"/>
    </source>
</evidence>
<evidence type="ECO:0000256" key="1">
    <source>
        <dbReference type="SAM" id="Coils"/>
    </source>
</evidence>
<comment type="caution">
    <text evidence="2">The sequence shown here is derived from an EMBL/GenBank/DDBJ whole genome shotgun (WGS) entry which is preliminary data.</text>
</comment>
<dbReference type="OrthoDB" id="782563at2759"/>
<gene>
    <name evidence="2" type="ORF">IFM89_002598</name>
</gene>
<accession>A0A835HAG0</accession>
<keyword evidence="1" id="KW-0175">Coiled coil</keyword>
<feature type="coiled-coil region" evidence="1">
    <location>
        <begin position="74"/>
        <end position="115"/>
    </location>
</feature>
<dbReference type="AlphaFoldDB" id="A0A835HAG0"/>
<protein>
    <submittedName>
        <fullName evidence="2">Uncharacterized protein</fullName>
    </submittedName>
</protein>
<sequence length="126" mass="14618">MRKAVLVGLGIVMVLGFSIYLRLWSIDSEFSHEDSELIRRQFDIANKEAMDESAEWRFKYDAEVDRTTKCNKQLIQVKETLQKKLEEVASVNKNVAMLQKENIGLLDRVESLSQELQTEKLKCSLH</sequence>
<dbReference type="EMBL" id="JADFTS010000007">
    <property type="protein sequence ID" value="KAF9595694.1"/>
    <property type="molecule type" value="Genomic_DNA"/>
</dbReference>
<dbReference type="Proteomes" id="UP000631114">
    <property type="component" value="Unassembled WGS sequence"/>
</dbReference>
<dbReference type="PANTHER" id="PTHR37215:SF1">
    <property type="entry name" value="ACYL-COA-BINDING DOMAIN PROTEIN"/>
    <property type="match status" value="1"/>
</dbReference>
<reference evidence="2 3" key="1">
    <citation type="submission" date="2020-10" db="EMBL/GenBank/DDBJ databases">
        <title>The Coptis chinensis genome and diversification of protoberbering-type alkaloids.</title>
        <authorList>
            <person name="Wang B."/>
            <person name="Shu S."/>
            <person name="Song C."/>
            <person name="Liu Y."/>
        </authorList>
    </citation>
    <scope>NUCLEOTIDE SEQUENCE [LARGE SCALE GENOMIC DNA]</scope>
    <source>
        <strain evidence="2">HL-2020</strain>
        <tissue evidence="2">Leaf</tissue>
    </source>
</reference>
<name>A0A835HAG0_9MAGN</name>
<organism evidence="2 3">
    <name type="scientific">Coptis chinensis</name>
    <dbReference type="NCBI Taxonomy" id="261450"/>
    <lineage>
        <taxon>Eukaryota</taxon>
        <taxon>Viridiplantae</taxon>
        <taxon>Streptophyta</taxon>
        <taxon>Embryophyta</taxon>
        <taxon>Tracheophyta</taxon>
        <taxon>Spermatophyta</taxon>
        <taxon>Magnoliopsida</taxon>
        <taxon>Ranunculales</taxon>
        <taxon>Ranunculaceae</taxon>
        <taxon>Coptidoideae</taxon>
        <taxon>Coptis</taxon>
    </lineage>
</organism>
<proteinExistence type="predicted"/>